<dbReference type="OrthoDB" id="433474at2759"/>
<dbReference type="Proteomes" id="UP000256328">
    <property type="component" value="Unassembled WGS sequence"/>
</dbReference>
<dbReference type="Pfam" id="PF07859">
    <property type="entry name" value="Abhydrolase_3"/>
    <property type="match status" value="1"/>
</dbReference>
<sequence>MALLNHKPTIDTELRRGLKNVSFPAISHATPEVIEMMRRATATPPSYLEDLKSRGISHRELRIPRKDGSNPEIILSVFQPVSESKKPRPCMYWIHGGGLHWGDRLHTLEFPSDVVLECDAICVSVEYRLAPEHSLSEAVEDCYAGLEWTSEHMEELGIDANRLMIGGTSSGGLLATSTALLCRDREGPVLCAQCLICPVLDNRLSTVSSQQYTENSDFFPSSLFEDLWKSSLKKDRESSEAGVVIPGRIEDLSRLPTTYLDVGSAEVLRDDVVAYASKLWANGIQAELHVWAGGFHGFDILLVDVAVSQASRKAKVAWAKRIFGSNRS</sequence>
<dbReference type="InterPro" id="IPR013094">
    <property type="entry name" value="AB_hydrolase_3"/>
</dbReference>
<dbReference type="PANTHER" id="PTHR48081:SF8">
    <property type="entry name" value="ALPHA_BETA HYDROLASE FOLD-3 DOMAIN-CONTAINING PROTEIN-RELATED"/>
    <property type="match status" value="1"/>
</dbReference>
<comment type="caution">
    <text evidence="3">The sequence shown here is derived from an EMBL/GenBank/DDBJ whole genome shotgun (WGS) entry which is preliminary data.</text>
</comment>
<reference evidence="3 4" key="1">
    <citation type="journal article" date="2018" name="IMA Fungus">
        <title>IMA Genome-F 9: Draft genome sequence of Annulohypoxylon stygium, Aspergillus mulundensis, Berkeleyomyces basicola (syn. Thielaviopsis basicola), Ceratocystis smalleyi, two Cercospora beticola strains, Coleophoma cylindrospora, Fusarium fracticaudum, Phialophora cf. hyalina, and Morchella septimelata.</title>
        <authorList>
            <person name="Wingfield B.D."/>
            <person name="Bills G.F."/>
            <person name="Dong Y."/>
            <person name="Huang W."/>
            <person name="Nel W.J."/>
            <person name="Swalarsk-Parry B.S."/>
            <person name="Vaghefi N."/>
            <person name="Wilken P.M."/>
            <person name="An Z."/>
            <person name="de Beer Z.W."/>
            <person name="De Vos L."/>
            <person name="Chen L."/>
            <person name="Duong T.A."/>
            <person name="Gao Y."/>
            <person name="Hammerbacher A."/>
            <person name="Kikkert J.R."/>
            <person name="Li Y."/>
            <person name="Li H."/>
            <person name="Li K."/>
            <person name="Li Q."/>
            <person name="Liu X."/>
            <person name="Ma X."/>
            <person name="Naidoo K."/>
            <person name="Pethybridge S.J."/>
            <person name="Sun J."/>
            <person name="Steenkamp E.T."/>
            <person name="van der Nest M.A."/>
            <person name="van Wyk S."/>
            <person name="Wingfield M.J."/>
            <person name="Xiong C."/>
            <person name="Yue Q."/>
            <person name="Zhang X."/>
        </authorList>
    </citation>
    <scope>NUCLEOTIDE SEQUENCE [LARGE SCALE GENOMIC DNA]</scope>
    <source>
        <strain evidence="3 4">BP5796</strain>
    </source>
</reference>
<protein>
    <submittedName>
        <fullName evidence="3">Esterase LipW</fullName>
    </submittedName>
</protein>
<feature type="domain" description="Alpha/beta hydrolase fold-3" evidence="2">
    <location>
        <begin position="92"/>
        <end position="298"/>
    </location>
</feature>
<dbReference type="SUPFAM" id="SSF53474">
    <property type="entry name" value="alpha/beta-Hydrolases"/>
    <property type="match status" value="1"/>
</dbReference>
<evidence type="ECO:0000313" key="3">
    <source>
        <dbReference type="EMBL" id="RDW61642.1"/>
    </source>
</evidence>
<organism evidence="3 4">
    <name type="scientific">Coleophoma crateriformis</name>
    <dbReference type="NCBI Taxonomy" id="565419"/>
    <lineage>
        <taxon>Eukaryota</taxon>
        <taxon>Fungi</taxon>
        <taxon>Dikarya</taxon>
        <taxon>Ascomycota</taxon>
        <taxon>Pezizomycotina</taxon>
        <taxon>Leotiomycetes</taxon>
        <taxon>Helotiales</taxon>
        <taxon>Dermateaceae</taxon>
        <taxon>Coleophoma</taxon>
    </lineage>
</organism>
<dbReference type="EMBL" id="PDLN01000018">
    <property type="protein sequence ID" value="RDW61642.1"/>
    <property type="molecule type" value="Genomic_DNA"/>
</dbReference>
<keyword evidence="1" id="KW-0378">Hydrolase</keyword>
<keyword evidence="4" id="KW-1185">Reference proteome</keyword>
<dbReference type="Gene3D" id="3.40.50.1820">
    <property type="entry name" value="alpha/beta hydrolase"/>
    <property type="match status" value="1"/>
</dbReference>
<dbReference type="GO" id="GO:0016787">
    <property type="term" value="F:hydrolase activity"/>
    <property type="evidence" value="ECO:0007669"/>
    <property type="project" value="UniProtKB-KW"/>
</dbReference>
<dbReference type="InterPro" id="IPR050300">
    <property type="entry name" value="GDXG_lipolytic_enzyme"/>
</dbReference>
<gene>
    <name evidence="3" type="ORF">BP5796_11534</name>
</gene>
<evidence type="ECO:0000256" key="1">
    <source>
        <dbReference type="ARBA" id="ARBA00022801"/>
    </source>
</evidence>
<accession>A0A3D8QIH4</accession>
<dbReference type="PANTHER" id="PTHR48081">
    <property type="entry name" value="AB HYDROLASE SUPERFAMILY PROTEIN C4A8.06C"/>
    <property type="match status" value="1"/>
</dbReference>
<proteinExistence type="predicted"/>
<name>A0A3D8QIH4_9HELO</name>
<dbReference type="AlphaFoldDB" id="A0A3D8QIH4"/>
<evidence type="ECO:0000259" key="2">
    <source>
        <dbReference type="Pfam" id="PF07859"/>
    </source>
</evidence>
<evidence type="ECO:0000313" key="4">
    <source>
        <dbReference type="Proteomes" id="UP000256328"/>
    </source>
</evidence>
<dbReference type="InterPro" id="IPR029058">
    <property type="entry name" value="AB_hydrolase_fold"/>
</dbReference>